<comment type="caution">
    <text evidence="5">The sequence shown here is derived from an EMBL/GenBank/DDBJ whole genome shotgun (WGS) entry which is preliminary data.</text>
</comment>
<dbReference type="PANTHER" id="PTHR33204:SF37">
    <property type="entry name" value="HTH-TYPE TRANSCRIPTIONAL REGULATOR YODB"/>
    <property type="match status" value="1"/>
</dbReference>
<organism evidence="5 6">
    <name type="scientific">Streptomyces pseudovenezuelae</name>
    <dbReference type="NCBI Taxonomy" id="67350"/>
    <lineage>
        <taxon>Bacteria</taxon>
        <taxon>Bacillati</taxon>
        <taxon>Actinomycetota</taxon>
        <taxon>Actinomycetes</taxon>
        <taxon>Kitasatosporales</taxon>
        <taxon>Streptomycetaceae</taxon>
        <taxon>Streptomyces</taxon>
        <taxon>Streptomyces aurantiacus group</taxon>
    </lineage>
</organism>
<dbReference type="InterPro" id="IPR002577">
    <property type="entry name" value="HTH_HxlR"/>
</dbReference>
<dbReference type="PANTHER" id="PTHR33204">
    <property type="entry name" value="TRANSCRIPTIONAL REGULATOR, MARR FAMILY"/>
    <property type="match status" value="1"/>
</dbReference>
<evidence type="ECO:0000256" key="1">
    <source>
        <dbReference type="ARBA" id="ARBA00023015"/>
    </source>
</evidence>
<sequence length="139" mass="15482">MTTKAKPAREIEPGSYEAYMHDCPAVALLSTISNRWVSLTMCTLGSYGDPMRYSHISREIPGVSQKMLTQTLRMLERDGMVKRTVTPTVPVRVDYELTPLGQGLYGLLSQVRDWAADKTDEVDGARARYDTRKADPAGV</sequence>
<keyword evidence="2 5" id="KW-0238">DNA-binding</keyword>
<evidence type="ECO:0000313" key="5">
    <source>
        <dbReference type="EMBL" id="MDH6212831.1"/>
    </source>
</evidence>
<dbReference type="PROSITE" id="PS51118">
    <property type="entry name" value="HTH_HXLR"/>
    <property type="match status" value="1"/>
</dbReference>
<dbReference type="SUPFAM" id="SSF46785">
    <property type="entry name" value="Winged helix' DNA-binding domain"/>
    <property type="match status" value="1"/>
</dbReference>
<name>A0ABT6LB42_9ACTN</name>
<evidence type="ECO:0000256" key="3">
    <source>
        <dbReference type="ARBA" id="ARBA00023163"/>
    </source>
</evidence>
<dbReference type="Pfam" id="PF01638">
    <property type="entry name" value="HxlR"/>
    <property type="match status" value="1"/>
</dbReference>
<evidence type="ECO:0000313" key="6">
    <source>
        <dbReference type="Proteomes" id="UP001160499"/>
    </source>
</evidence>
<dbReference type="Gene3D" id="1.10.10.10">
    <property type="entry name" value="Winged helix-like DNA-binding domain superfamily/Winged helix DNA-binding domain"/>
    <property type="match status" value="1"/>
</dbReference>
<evidence type="ECO:0000259" key="4">
    <source>
        <dbReference type="PROSITE" id="PS51118"/>
    </source>
</evidence>
<keyword evidence="6" id="KW-1185">Reference proteome</keyword>
<protein>
    <submittedName>
        <fullName evidence="5">DNA-binding HxlR family transcriptional regulator</fullName>
    </submittedName>
</protein>
<dbReference type="InterPro" id="IPR036390">
    <property type="entry name" value="WH_DNA-bd_sf"/>
</dbReference>
<proteinExistence type="predicted"/>
<dbReference type="GO" id="GO:0003677">
    <property type="term" value="F:DNA binding"/>
    <property type="evidence" value="ECO:0007669"/>
    <property type="project" value="UniProtKB-KW"/>
</dbReference>
<dbReference type="EMBL" id="JARXVH010000001">
    <property type="protein sequence ID" value="MDH6212831.1"/>
    <property type="molecule type" value="Genomic_DNA"/>
</dbReference>
<gene>
    <name evidence="5" type="ORF">M2283_000110</name>
</gene>
<dbReference type="RefSeq" id="WP_280873889.1">
    <property type="nucleotide sequence ID" value="NZ_JARXVH010000001.1"/>
</dbReference>
<accession>A0ABT6LB42</accession>
<dbReference type="Proteomes" id="UP001160499">
    <property type="component" value="Unassembled WGS sequence"/>
</dbReference>
<dbReference type="InterPro" id="IPR036388">
    <property type="entry name" value="WH-like_DNA-bd_sf"/>
</dbReference>
<reference evidence="5 6" key="1">
    <citation type="submission" date="2023-04" db="EMBL/GenBank/DDBJ databases">
        <title>Forest soil microbial communities from Buena Vista Peninsula, Colon Province, Panama.</title>
        <authorList>
            <person name="Bouskill N."/>
        </authorList>
    </citation>
    <scope>NUCLEOTIDE SEQUENCE [LARGE SCALE GENOMIC DNA]</scope>
    <source>
        <strain evidence="5 6">GGS1</strain>
    </source>
</reference>
<keyword evidence="1" id="KW-0805">Transcription regulation</keyword>
<feature type="domain" description="HTH hxlR-type" evidence="4">
    <location>
        <begin position="23"/>
        <end position="123"/>
    </location>
</feature>
<keyword evidence="3" id="KW-0804">Transcription</keyword>
<evidence type="ECO:0000256" key="2">
    <source>
        <dbReference type="ARBA" id="ARBA00023125"/>
    </source>
</evidence>